<dbReference type="EMBL" id="PKFP01000004">
    <property type="protein sequence ID" value="PVH16008.1"/>
    <property type="molecule type" value="Genomic_DNA"/>
</dbReference>
<dbReference type="RefSeq" id="XP_025336948.1">
    <property type="nucleotide sequence ID" value="XM_025482330.1"/>
</dbReference>
<keyword evidence="2" id="KW-1185">Reference proteome</keyword>
<dbReference type="VEuPathDB" id="FungiDB:CXQ87_003870"/>
<gene>
    <name evidence="1" type="ORF">CXQ87_003870</name>
</gene>
<organism evidence="1 2">
    <name type="scientific">Candidozyma duobushaemuli</name>
    <dbReference type="NCBI Taxonomy" id="1231522"/>
    <lineage>
        <taxon>Eukaryota</taxon>
        <taxon>Fungi</taxon>
        <taxon>Dikarya</taxon>
        <taxon>Ascomycota</taxon>
        <taxon>Saccharomycotina</taxon>
        <taxon>Pichiomycetes</taxon>
        <taxon>Metschnikowiaceae</taxon>
        <taxon>Candidozyma</taxon>
    </lineage>
</organism>
<name>A0A2V1ADI8_9ASCO</name>
<sequence length="619" mass="70103">METEHLYFFKKAEDQKEVEDEVASVIKRYPKAYASHEVYAFAGDNTMWMMTDLELRTPDSSSLDEKAIVKEARRKEGISYLGSGPTLNDSNCRLVQCVTERQSLNVDPLEALGDNALNTPIDDRALYELYCLWVGKKRIPFQPGITRKSVFSWHDIRSQPSSTVVVEPQDSKNDHPIEATLMVDYNFDQDVEFSQLSNVVCPGKMITDFNIRLHSKKPAFCGCIRGIVLRRIVVKLKEFTSCKVPVNGTFAVCKDVKDETLRDTKFKFSISPDHFDRTPGEASVVIHSKFHECRLPYLGPSFSSENCSRTYALQYEVSFECTWRICSSRFVALIGIGVPVPERVRDLLHVDTFPKSPLVMQDVRRNTEKRTSSTKAGILGYQTISVSDKKGSVLTTTTISLLDPPAKTEKPFSYLDVKIDPACALVYRKDGYSLCSGSQVKLEKSLWLSLYDSYDFLPKNPNYFVLVVQKEEVVPGMRFEEAFKISIITEEAKPLGISNIDITIVEKTVIMEGQKQSCTERSFPLLKKCLGILFGVSLPWHPSGNKQYEYPLPGEITKCQIPRLAPSLASSTMHRDYFLVVTITPDWMTPFLSKLAAIERIDVVGEETEALEEKLWELL</sequence>
<dbReference type="AlphaFoldDB" id="A0A2V1ADI8"/>
<reference evidence="1 2" key="1">
    <citation type="submission" date="2017-12" db="EMBL/GenBank/DDBJ databases">
        <title>Genome Sequence of the Amphotericin B-resistant Candida duobushaemulonii strain, B09383.</title>
        <authorList>
            <person name="Chow N.A."/>
            <person name="Gade L."/>
            <person name="Batra D."/>
            <person name="Rowe L.A."/>
            <person name="Loparev V.N."/>
            <person name="Litvintseva A.P."/>
        </authorList>
    </citation>
    <scope>NUCLEOTIDE SEQUENCE [LARGE SCALE GENOMIC DNA]</scope>
    <source>
        <strain evidence="1 2">B09383</strain>
    </source>
</reference>
<protein>
    <submittedName>
        <fullName evidence="1">Uncharacterized protein</fullName>
    </submittedName>
</protein>
<evidence type="ECO:0000313" key="2">
    <source>
        <dbReference type="Proteomes" id="UP000244406"/>
    </source>
</evidence>
<accession>A0A2V1ADI8</accession>
<evidence type="ECO:0000313" key="1">
    <source>
        <dbReference type="EMBL" id="PVH16008.1"/>
    </source>
</evidence>
<comment type="caution">
    <text evidence="1">The sequence shown here is derived from an EMBL/GenBank/DDBJ whole genome shotgun (WGS) entry which is preliminary data.</text>
</comment>
<proteinExistence type="predicted"/>
<dbReference type="GeneID" id="37003870"/>
<dbReference type="Proteomes" id="UP000244406">
    <property type="component" value="Unassembled WGS sequence"/>
</dbReference>